<comment type="similarity">
    <text evidence="2">Belongs to the FlgA family.</text>
</comment>
<reference evidence="9 10" key="1">
    <citation type="submission" date="2019-02" db="EMBL/GenBank/DDBJ databases">
        <title>WGS of Pseudoxanthomonas species novum from clinical isolates.</title>
        <authorList>
            <person name="Bernier A.-M."/>
            <person name="Bernard K."/>
            <person name="Vachon A."/>
        </authorList>
    </citation>
    <scope>NUCLEOTIDE SEQUENCE [LARGE SCALE GENOMIC DNA]</scope>
    <source>
        <strain evidence="9 10">NML171200</strain>
    </source>
</reference>
<dbReference type="AlphaFoldDB" id="A0A4Q8LHB6"/>
<keyword evidence="5" id="KW-0574">Periplasm</keyword>
<evidence type="ECO:0000313" key="9">
    <source>
        <dbReference type="EMBL" id="TAA28609.1"/>
    </source>
</evidence>
<dbReference type="InterPro" id="IPR013974">
    <property type="entry name" value="SAF"/>
</dbReference>
<dbReference type="GO" id="GO:0042597">
    <property type="term" value="C:periplasmic space"/>
    <property type="evidence" value="ECO:0007669"/>
    <property type="project" value="UniProtKB-SubCell"/>
</dbReference>
<evidence type="ECO:0000256" key="3">
    <source>
        <dbReference type="ARBA" id="ARBA00014754"/>
    </source>
</evidence>
<dbReference type="OrthoDB" id="1669037at2"/>
<dbReference type="Gene3D" id="2.30.30.760">
    <property type="match status" value="1"/>
</dbReference>
<protein>
    <recommendedName>
        <fullName evidence="3">Flagella basal body P-ring formation protein FlgA</fullName>
    </recommendedName>
</protein>
<evidence type="ECO:0000256" key="7">
    <source>
        <dbReference type="SAM" id="MobiDB-lite"/>
    </source>
</evidence>
<evidence type="ECO:0000259" key="8">
    <source>
        <dbReference type="SMART" id="SM00858"/>
    </source>
</evidence>
<dbReference type="GO" id="GO:0044780">
    <property type="term" value="P:bacterial-type flagellum assembly"/>
    <property type="evidence" value="ECO:0007669"/>
    <property type="project" value="InterPro"/>
</dbReference>
<feature type="domain" description="SAF" evidence="8">
    <location>
        <begin position="316"/>
        <end position="378"/>
    </location>
</feature>
<proteinExistence type="inferred from homology"/>
<dbReference type="PANTHER" id="PTHR36307">
    <property type="entry name" value="FLAGELLA BASAL BODY P-RING FORMATION PROTEIN FLGA"/>
    <property type="match status" value="1"/>
</dbReference>
<name>A0A4Q8LHB6_9GAMM</name>
<keyword evidence="9" id="KW-0969">Cilium</keyword>
<gene>
    <name evidence="9" type="primary">flgA</name>
    <name evidence="9" type="ORF">EA660_03250</name>
</gene>
<evidence type="ECO:0000256" key="2">
    <source>
        <dbReference type="ARBA" id="ARBA00010474"/>
    </source>
</evidence>
<dbReference type="NCBIfam" id="TIGR03170">
    <property type="entry name" value="flgA_cterm"/>
    <property type="match status" value="1"/>
</dbReference>
<comment type="caution">
    <text evidence="9">The sequence shown here is derived from an EMBL/GenBank/DDBJ whole genome shotgun (WGS) entry which is preliminary data.</text>
</comment>
<dbReference type="Gene3D" id="3.90.1210.10">
    <property type="entry name" value="Antifreeze-like/N-acetylneuraminic acid synthase C-terminal domain"/>
    <property type="match status" value="1"/>
</dbReference>
<feature type="region of interest" description="Disordered" evidence="7">
    <location>
        <begin position="172"/>
        <end position="215"/>
    </location>
</feature>
<dbReference type="SMART" id="SM00858">
    <property type="entry name" value="SAF"/>
    <property type="match status" value="1"/>
</dbReference>
<evidence type="ECO:0000313" key="10">
    <source>
        <dbReference type="Proteomes" id="UP000292627"/>
    </source>
</evidence>
<dbReference type="CDD" id="cd11614">
    <property type="entry name" value="SAF_CpaB_FlgA_like"/>
    <property type="match status" value="1"/>
</dbReference>
<feature type="region of interest" description="Disordered" evidence="7">
    <location>
        <begin position="19"/>
        <end position="42"/>
    </location>
</feature>
<keyword evidence="9" id="KW-0966">Cell projection</keyword>
<sequence>MFEASSCSRCSRRASAVPWIPRKSDMGRSGTDVRPGQGKRRATAAARARVSGCRRLLHAGACPLTRASTNWGLGRQRARHGRTSASAGSGAVLATALPKIRHLRRTAQFAPLSPLARASRCGAALPPLRCCWPPPLRSRGGLVRSQQGLRALSLVGLAFEFVVVAVAVATSRPSRKIKSTPPPQSLAATSSSPSLREREGAIPRTERAWHPPRHRTCTRPGMNRCLASVVLSLAALAPGTGRAADLQSLDAVRAAALQAVGGPQAQGEARLDNALRLVACTRPLQAVAQGTRMAQVRCDDAPGWKLFVPVTVRREADVVVAGGPVRPGDPVANANLIVQRRDLGTTEGATFASPEQLAGAIAARALSAGDIVTAGDLQQGQPLRRGDPVVLVSRVGGAEIRMPGVALGNAQAGQRVAVQNSASNKVVRGRVSLVPGEVDVVQ</sequence>
<evidence type="ECO:0000256" key="4">
    <source>
        <dbReference type="ARBA" id="ARBA00022729"/>
    </source>
</evidence>
<dbReference type="EMBL" id="SHMC01000001">
    <property type="protein sequence ID" value="TAA28609.1"/>
    <property type="molecule type" value="Genomic_DNA"/>
</dbReference>
<evidence type="ECO:0000256" key="5">
    <source>
        <dbReference type="ARBA" id="ARBA00022764"/>
    </source>
</evidence>
<accession>A0A4Q8LHB6</accession>
<evidence type="ECO:0000256" key="1">
    <source>
        <dbReference type="ARBA" id="ARBA00004418"/>
    </source>
</evidence>
<dbReference type="PANTHER" id="PTHR36307:SF1">
    <property type="entry name" value="FLAGELLA BASAL BODY P-RING FORMATION PROTEIN FLGA"/>
    <property type="match status" value="1"/>
</dbReference>
<feature type="compositionally biased region" description="Basic and acidic residues" evidence="7">
    <location>
        <begin position="195"/>
        <end position="209"/>
    </location>
</feature>
<dbReference type="InterPro" id="IPR017585">
    <property type="entry name" value="SAF_FlgA"/>
</dbReference>
<comment type="subcellular location">
    <subcellularLocation>
        <location evidence="1">Periplasm</location>
    </subcellularLocation>
</comment>
<dbReference type="InterPro" id="IPR039246">
    <property type="entry name" value="Flagellar_FlgA"/>
</dbReference>
<dbReference type="Pfam" id="PF13144">
    <property type="entry name" value="ChapFlgA"/>
    <property type="match status" value="1"/>
</dbReference>
<comment type="function">
    <text evidence="6">Involved in the assembly process of the P-ring formation. It may associate with FlgF on the rod constituting a structure essential for the P-ring assembly or may act as a modulator protein for the P-ring assembly.</text>
</comment>
<keyword evidence="9" id="KW-0282">Flagellum</keyword>
<organism evidence="9 10">
    <name type="scientific">Pseudoxanthomonas winnipegensis</name>
    <dbReference type="NCBI Taxonomy" id="2480810"/>
    <lineage>
        <taxon>Bacteria</taxon>
        <taxon>Pseudomonadati</taxon>
        <taxon>Pseudomonadota</taxon>
        <taxon>Gammaproteobacteria</taxon>
        <taxon>Lysobacterales</taxon>
        <taxon>Lysobacteraceae</taxon>
        <taxon>Pseudoxanthomonas</taxon>
    </lineage>
</organism>
<dbReference type="Proteomes" id="UP000292627">
    <property type="component" value="Unassembled WGS sequence"/>
</dbReference>
<evidence type="ECO:0000256" key="6">
    <source>
        <dbReference type="ARBA" id="ARBA00025643"/>
    </source>
</evidence>
<keyword evidence="4" id="KW-0732">Signal</keyword>